<keyword evidence="8" id="KW-1133">Transmembrane helix</keyword>
<keyword evidence="6" id="KW-0662">Pyridine nucleotide biosynthesis</keyword>
<evidence type="ECO:0000259" key="10">
    <source>
        <dbReference type="Pfam" id="PF17956"/>
    </source>
</evidence>
<evidence type="ECO:0000313" key="12">
    <source>
        <dbReference type="Proteomes" id="UP000230423"/>
    </source>
</evidence>
<gene>
    <name evidence="11" type="ORF">TELCIR_19487</name>
</gene>
<evidence type="ECO:0000256" key="5">
    <source>
        <dbReference type="ARBA" id="ARBA00022598"/>
    </source>
</evidence>
<dbReference type="Pfam" id="PF17956">
    <property type="entry name" value="NAPRTase_C"/>
    <property type="match status" value="1"/>
</dbReference>
<dbReference type="GO" id="GO:0016757">
    <property type="term" value="F:glycosyltransferase activity"/>
    <property type="evidence" value="ECO:0007669"/>
    <property type="project" value="UniProtKB-KW"/>
</dbReference>
<evidence type="ECO:0000256" key="2">
    <source>
        <dbReference type="ARBA" id="ARBA00010897"/>
    </source>
</evidence>
<keyword evidence="11" id="KW-0328">Glycosyltransferase</keyword>
<evidence type="ECO:0000256" key="1">
    <source>
        <dbReference type="ARBA" id="ARBA00004952"/>
    </source>
</evidence>
<keyword evidence="11" id="KW-0808">Transferase</keyword>
<evidence type="ECO:0000256" key="7">
    <source>
        <dbReference type="ARBA" id="ARBA00048668"/>
    </source>
</evidence>
<dbReference type="OrthoDB" id="193380at2759"/>
<dbReference type="InterPro" id="IPR013785">
    <property type="entry name" value="Aldolase_TIM"/>
</dbReference>
<dbReference type="GO" id="GO:0034355">
    <property type="term" value="P:NAD+ biosynthetic process via the salvage pathway"/>
    <property type="evidence" value="ECO:0007669"/>
    <property type="project" value="TreeGrafter"/>
</dbReference>
<dbReference type="GO" id="GO:0004516">
    <property type="term" value="F:nicotinate phosphoribosyltransferase activity"/>
    <property type="evidence" value="ECO:0007669"/>
    <property type="project" value="UniProtKB-EC"/>
</dbReference>
<dbReference type="InterPro" id="IPR036068">
    <property type="entry name" value="Nicotinate_pribotase-like_C"/>
</dbReference>
<dbReference type="PANTHER" id="PTHR11098">
    <property type="entry name" value="NICOTINATE PHOSPHORIBOSYLTRANSFERASE"/>
    <property type="match status" value="1"/>
</dbReference>
<name>A0A2G9TNK2_TELCI</name>
<dbReference type="UniPathway" id="UPA00253">
    <property type="reaction ID" value="UER00457"/>
</dbReference>
<feature type="transmembrane region" description="Helical" evidence="8">
    <location>
        <begin position="20"/>
        <end position="40"/>
    </location>
</feature>
<comment type="catalytic activity">
    <reaction evidence="7">
        <text>5-phospho-alpha-D-ribose 1-diphosphate + nicotinate + ATP + H2O = nicotinate beta-D-ribonucleotide + ADP + phosphate + diphosphate</text>
        <dbReference type="Rhea" id="RHEA:36163"/>
        <dbReference type="ChEBI" id="CHEBI:15377"/>
        <dbReference type="ChEBI" id="CHEBI:30616"/>
        <dbReference type="ChEBI" id="CHEBI:32544"/>
        <dbReference type="ChEBI" id="CHEBI:33019"/>
        <dbReference type="ChEBI" id="CHEBI:43474"/>
        <dbReference type="ChEBI" id="CHEBI:57502"/>
        <dbReference type="ChEBI" id="CHEBI:58017"/>
        <dbReference type="ChEBI" id="CHEBI:456216"/>
        <dbReference type="EC" id="6.3.4.21"/>
    </reaction>
</comment>
<evidence type="ECO:0000256" key="4">
    <source>
        <dbReference type="ARBA" id="ARBA00022553"/>
    </source>
</evidence>
<dbReference type="EC" id="6.3.4.21" evidence="3"/>
<dbReference type="EMBL" id="KZ358952">
    <property type="protein sequence ID" value="PIO59062.1"/>
    <property type="molecule type" value="Genomic_DNA"/>
</dbReference>
<dbReference type="PANTHER" id="PTHR11098:SF1">
    <property type="entry name" value="NICOTINATE PHOSPHORIBOSYLTRANSFERASE"/>
    <property type="match status" value="1"/>
</dbReference>
<dbReference type="GO" id="GO:0005829">
    <property type="term" value="C:cytosol"/>
    <property type="evidence" value="ECO:0007669"/>
    <property type="project" value="TreeGrafter"/>
</dbReference>
<comment type="similarity">
    <text evidence="2">Belongs to the NAPRTase family.</text>
</comment>
<dbReference type="Gene3D" id="3.20.20.70">
    <property type="entry name" value="Aldolase class I"/>
    <property type="match status" value="1"/>
</dbReference>
<dbReference type="AlphaFoldDB" id="A0A2G9TNK2"/>
<evidence type="ECO:0000256" key="3">
    <source>
        <dbReference type="ARBA" id="ARBA00013236"/>
    </source>
</evidence>
<dbReference type="InterPro" id="IPR007229">
    <property type="entry name" value="Nic_PRibTrfase-Fam"/>
</dbReference>
<dbReference type="Proteomes" id="UP000230423">
    <property type="component" value="Unassembled WGS sequence"/>
</dbReference>
<dbReference type="SUPFAM" id="SSF51690">
    <property type="entry name" value="Nicotinate/Quinolinate PRTase C-terminal domain-like"/>
    <property type="match status" value="1"/>
</dbReference>
<evidence type="ECO:0000256" key="6">
    <source>
        <dbReference type="ARBA" id="ARBA00022642"/>
    </source>
</evidence>
<keyword evidence="12" id="KW-1185">Reference proteome</keyword>
<evidence type="ECO:0000313" key="11">
    <source>
        <dbReference type="EMBL" id="PIO59062.1"/>
    </source>
</evidence>
<accession>A0A2G9TNK2</accession>
<protein>
    <recommendedName>
        <fullName evidence="3">nicotinate phosphoribosyltransferase</fullName>
        <ecNumber evidence="3">6.3.4.21</ecNumber>
    </recommendedName>
</protein>
<keyword evidence="4" id="KW-0597">Phosphoprotein</keyword>
<keyword evidence="8" id="KW-0812">Transmembrane</keyword>
<keyword evidence="5" id="KW-0436">Ligase</keyword>
<dbReference type="Gene3D" id="3.20.140.10">
    <property type="entry name" value="nicotinate phosphoribosyltransferase"/>
    <property type="match status" value="1"/>
</dbReference>
<reference evidence="11 12" key="1">
    <citation type="submission" date="2015-09" db="EMBL/GenBank/DDBJ databases">
        <title>Draft genome of the parasitic nematode Teladorsagia circumcincta isolate WARC Sus (inbred).</title>
        <authorList>
            <person name="Mitreva M."/>
        </authorList>
    </citation>
    <scope>NUCLEOTIDE SEQUENCE [LARGE SCALE GENOMIC DNA]</scope>
    <source>
        <strain evidence="11 12">S</strain>
    </source>
</reference>
<comment type="pathway">
    <text evidence="1">Cofactor biosynthesis; NAD(+) biosynthesis; nicotinate D-ribonucleotide from nicotinate: step 1/1.</text>
</comment>
<proteinExistence type="inferred from homology"/>
<evidence type="ECO:0000259" key="9">
    <source>
        <dbReference type="Pfam" id="PF04095"/>
    </source>
</evidence>
<feature type="non-terminal residue" evidence="11">
    <location>
        <position position="188"/>
    </location>
</feature>
<dbReference type="Pfam" id="PF04095">
    <property type="entry name" value="NAPRTase"/>
    <property type="match status" value="1"/>
</dbReference>
<dbReference type="InterPro" id="IPR041525">
    <property type="entry name" value="N/Namide_PRibTrfase"/>
</dbReference>
<sequence>MCYGYWLAGTHDEPAVFDLFFRSGVINFIAVALALFELGYKTVGCRIDSGDLSYLSKEVRSRLRKVAELDPSLEWLEKITIVASNDINEETIMSLNEQSHEIDAYGVGTHLVTCQKQPALGCVYKLVALSGHPKIKLSQEVSKITIPGRKKCFRLYGKTGYAILDLLMLEDEAEPKANQQILCRHPFQ</sequence>
<evidence type="ECO:0000256" key="8">
    <source>
        <dbReference type="SAM" id="Phobius"/>
    </source>
</evidence>
<feature type="domain" description="Nicotinate/nicotinamide phosphoribosyltransferase" evidence="9">
    <location>
        <begin position="43"/>
        <end position="144"/>
    </location>
</feature>
<keyword evidence="8" id="KW-0472">Membrane</keyword>
<feature type="domain" description="Nicotinate phosphoribosyltransferase C-terminal" evidence="10">
    <location>
        <begin position="149"/>
        <end position="188"/>
    </location>
</feature>
<dbReference type="InterPro" id="IPR041619">
    <property type="entry name" value="NAPRTase_C"/>
</dbReference>
<organism evidence="11 12">
    <name type="scientific">Teladorsagia circumcincta</name>
    <name type="common">Brown stomach worm</name>
    <name type="synonym">Ostertagia circumcincta</name>
    <dbReference type="NCBI Taxonomy" id="45464"/>
    <lineage>
        <taxon>Eukaryota</taxon>
        <taxon>Metazoa</taxon>
        <taxon>Ecdysozoa</taxon>
        <taxon>Nematoda</taxon>
        <taxon>Chromadorea</taxon>
        <taxon>Rhabditida</taxon>
        <taxon>Rhabditina</taxon>
        <taxon>Rhabditomorpha</taxon>
        <taxon>Strongyloidea</taxon>
        <taxon>Trichostrongylidae</taxon>
        <taxon>Teladorsagia</taxon>
    </lineage>
</organism>